<evidence type="ECO:0000313" key="3">
    <source>
        <dbReference type="Proteomes" id="UP000281128"/>
    </source>
</evidence>
<evidence type="ECO:0000256" key="1">
    <source>
        <dbReference type="SAM" id="Phobius"/>
    </source>
</evidence>
<comment type="caution">
    <text evidence="2">The sequence shown here is derived from an EMBL/GenBank/DDBJ whole genome shotgun (WGS) entry which is preliminary data.</text>
</comment>
<feature type="transmembrane region" description="Helical" evidence="1">
    <location>
        <begin position="12"/>
        <end position="38"/>
    </location>
</feature>
<proteinExistence type="predicted"/>
<protein>
    <submittedName>
        <fullName evidence="2">Uncharacterized protein</fullName>
    </submittedName>
</protein>
<keyword evidence="1" id="KW-1133">Transmembrane helix</keyword>
<evidence type="ECO:0000313" key="2">
    <source>
        <dbReference type="EMBL" id="RKF12509.1"/>
    </source>
</evidence>
<dbReference type="AlphaFoldDB" id="A0A3A8AUF7"/>
<keyword evidence="3" id="KW-1185">Reference proteome</keyword>
<reference evidence="2 3" key="1">
    <citation type="submission" date="2018-09" db="EMBL/GenBank/DDBJ databases">
        <title>Roseovarius spongiae sp. nov., isolated from a marine sponge.</title>
        <authorList>
            <person name="Zhuang L."/>
            <person name="Luo L."/>
        </authorList>
    </citation>
    <scope>NUCLEOTIDE SEQUENCE [LARGE SCALE GENOMIC DNA]</scope>
    <source>
        <strain evidence="2 3">HN-E21</strain>
    </source>
</reference>
<sequence>MPSNVEIAGCGIIAWFRITIFRGGMIMKVLLIIVVFNFETGSEVETRMDFKGDAACHAAALDAFQAVDKNAEIRAMDVPSGQEVLDGTMIAYDETGSEIGMYACNVLRATLQGQDG</sequence>
<dbReference type="Proteomes" id="UP000281128">
    <property type="component" value="Unassembled WGS sequence"/>
</dbReference>
<dbReference type="EMBL" id="RAPE01000007">
    <property type="protein sequence ID" value="RKF12509.1"/>
    <property type="molecule type" value="Genomic_DNA"/>
</dbReference>
<gene>
    <name evidence="2" type="ORF">D6850_17740</name>
</gene>
<accession>A0A3A8AUF7</accession>
<organism evidence="2 3">
    <name type="scientific">Roseovarius spongiae</name>
    <dbReference type="NCBI Taxonomy" id="2320272"/>
    <lineage>
        <taxon>Bacteria</taxon>
        <taxon>Pseudomonadati</taxon>
        <taxon>Pseudomonadota</taxon>
        <taxon>Alphaproteobacteria</taxon>
        <taxon>Rhodobacterales</taxon>
        <taxon>Roseobacteraceae</taxon>
        <taxon>Roseovarius</taxon>
    </lineage>
</organism>
<name>A0A3A8AUF7_9RHOB</name>
<keyword evidence="1" id="KW-0812">Transmembrane</keyword>
<keyword evidence="1" id="KW-0472">Membrane</keyword>